<reference evidence="2" key="1">
    <citation type="submission" date="2014-11" db="EMBL/GenBank/DDBJ databases">
        <authorList>
            <person name="Amaro Gonzalez C."/>
        </authorList>
    </citation>
    <scope>NUCLEOTIDE SEQUENCE</scope>
</reference>
<organism evidence="2">
    <name type="scientific">Anguilla anguilla</name>
    <name type="common">European freshwater eel</name>
    <name type="synonym">Muraena anguilla</name>
    <dbReference type="NCBI Taxonomy" id="7936"/>
    <lineage>
        <taxon>Eukaryota</taxon>
        <taxon>Metazoa</taxon>
        <taxon>Chordata</taxon>
        <taxon>Craniata</taxon>
        <taxon>Vertebrata</taxon>
        <taxon>Euteleostomi</taxon>
        <taxon>Actinopterygii</taxon>
        <taxon>Neopterygii</taxon>
        <taxon>Teleostei</taxon>
        <taxon>Anguilliformes</taxon>
        <taxon>Anguillidae</taxon>
        <taxon>Anguilla</taxon>
    </lineage>
</organism>
<evidence type="ECO:0000313" key="2">
    <source>
        <dbReference type="EMBL" id="JAH92580.1"/>
    </source>
</evidence>
<dbReference type="EMBL" id="GBXM01015997">
    <property type="protein sequence ID" value="JAH92580.1"/>
    <property type="molecule type" value="Transcribed_RNA"/>
</dbReference>
<keyword evidence="1" id="KW-0472">Membrane</keyword>
<name>A0A0E9WSQ6_ANGAN</name>
<protein>
    <submittedName>
        <fullName evidence="2">Uncharacterized protein</fullName>
    </submittedName>
</protein>
<accession>A0A0E9WSQ6</accession>
<feature type="transmembrane region" description="Helical" evidence="1">
    <location>
        <begin position="22"/>
        <end position="40"/>
    </location>
</feature>
<reference evidence="2" key="2">
    <citation type="journal article" date="2015" name="Fish Shellfish Immunol.">
        <title>Early steps in the European eel (Anguilla anguilla)-Vibrio vulnificus interaction in the gills: Role of the RtxA13 toxin.</title>
        <authorList>
            <person name="Callol A."/>
            <person name="Pajuelo D."/>
            <person name="Ebbesson L."/>
            <person name="Teles M."/>
            <person name="MacKenzie S."/>
            <person name="Amaro C."/>
        </authorList>
    </citation>
    <scope>NUCLEOTIDE SEQUENCE</scope>
</reference>
<dbReference type="AlphaFoldDB" id="A0A0E9WSQ6"/>
<proteinExistence type="predicted"/>
<evidence type="ECO:0000256" key="1">
    <source>
        <dbReference type="SAM" id="Phobius"/>
    </source>
</evidence>
<keyword evidence="1" id="KW-1133">Transmembrane helix</keyword>
<keyword evidence="1" id="KW-0812">Transmembrane</keyword>
<sequence>MISTHRMCTSLLCIKLGQEADYAPFSCSSFVFFVLVFFFGKKTALKMNIESLLLLKKPACQCQKLKCLNITCQ</sequence>